<evidence type="ECO:0000256" key="3">
    <source>
        <dbReference type="ARBA" id="ARBA00022448"/>
    </source>
</evidence>
<dbReference type="PANTHER" id="PTHR21716">
    <property type="entry name" value="TRANSMEMBRANE PROTEIN"/>
    <property type="match status" value="1"/>
</dbReference>
<organism evidence="10 11">
    <name type="scientific">Actinomadura livida</name>
    <dbReference type="NCBI Taxonomy" id="79909"/>
    <lineage>
        <taxon>Bacteria</taxon>
        <taxon>Bacillati</taxon>
        <taxon>Actinomycetota</taxon>
        <taxon>Actinomycetes</taxon>
        <taxon>Streptosporangiales</taxon>
        <taxon>Thermomonosporaceae</taxon>
        <taxon>Actinomadura</taxon>
    </lineage>
</organism>
<evidence type="ECO:0000256" key="2">
    <source>
        <dbReference type="ARBA" id="ARBA00009773"/>
    </source>
</evidence>
<evidence type="ECO:0000256" key="8">
    <source>
        <dbReference type="SAM" id="Phobius"/>
    </source>
</evidence>
<reference evidence="9" key="4">
    <citation type="submission" date="2023-12" db="EMBL/GenBank/DDBJ databases">
        <authorList>
            <person name="Sun Q."/>
            <person name="Inoue M."/>
        </authorList>
    </citation>
    <scope>NUCLEOTIDE SEQUENCE</scope>
    <source>
        <strain evidence="9">JCM 10667</strain>
    </source>
</reference>
<evidence type="ECO:0000256" key="7">
    <source>
        <dbReference type="ARBA" id="ARBA00023136"/>
    </source>
</evidence>
<keyword evidence="12" id="KW-1185">Reference proteome</keyword>
<keyword evidence="3" id="KW-0813">Transport</keyword>
<dbReference type="GO" id="GO:0055085">
    <property type="term" value="P:transmembrane transport"/>
    <property type="evidence" value="ECO:0007669"/>
    <property type="project" value="TreeGrafter"/>
</dbReference>
<dbReference type="Pfam" id="PF01594">
    <property type="entry name" value="AI-2E_transport"/>
    <property type="match status" value="1"/>
</dbReference>
<comment type="similarity">
    <text evidence="2">Belongs to the autoinducer-2 exporter (AI-2E) (TC 2.A.86) family.</text>
</comment>
<name>A0A7W7IDS7_9ACTN</name>
<comment type="subcellular location">
    <subcellularLocation>
        <location evidence="1">Cell membrane</location>
        <topology evidence="1">Multi-pass membrane protein</topology>
    </subcellularLocation>
</comment>
<dbReference type="GO" id="GO:0005886">
    <property type="term" value="C:plasma membrane"/>
    <property type="evidence" value="ECO:0007669"/>
    <property type="project" value="UniProtKB-SubCell"/>
</dbReference>
<dbReference type="Proteomes" id="UP001501427">
    <property type="component" value="Unassembled WGS sequence"/>
</dbReference>
<feature type="transmembrane region" description="Helical" evidence="8">
    <location>
        <begin position="35"/>
        <end position="53"/>
    </location>
</feature>
<reference evidence="9" key="1">
    <citation type="journal article" date="2014" name="Int. J. Syst. Evol. Microbiol.">
        <title>Complete genome of a new Firmicutes species belonging to the dominant human colonic microbiota ('Ruminococcus bicirculans') reveals two chromosomes and a selective capacity to utilize plant glucans.</title>
        <authorList>
            <consortium name="NISC Comparative Sequencing Program"/>
            <person name="Wegmann U."/>
            <person name="Louis P."/>
            <person name="Goesmann A."/>
            <person name="Henrissat B."/>
            <person name="Duncan S.H."/>
            <person name="Flint H.J."/>
        </authorList>
    </citation>
    <scope>NUCLEOTIDE SEQUENCE</scope>
    <source>
        <strain evidence="9">JCM 10667</strain>
    </source>
</reference>
<evidence type="ECO:0000256" key="4">
    <source>
        <dbReference type="ARBA" id="ARBA00022475"/>
    </source>
</evidence>
<protein>
    <submittedName>
        <fullName evidence="9">AI-2E family transporter</fullName>
    </submittedName>
    <submittedName>
        <fullName evidence="10">Putative PurR-regulated permease PerM</fullName>
    </submittedName>
</protein>
<keyword evidence="7 8" id="KW-0472">Membrane</keyword>
<keyword evidence="6 8" id="KW-1133">Transmembrane helix</keyword>
<sequence>MAQPSGDTPADVPPGIRAAPDGGGAHRMPPWLPKAFVLAGAVVLGFMALLWLLQRLRELLLLLLISLFLSFAIEPAVNWLARHRWRRGPATAVMFLVIGVLGAGFLGGIGSLLALQAANLIEGFPGYVRQVTGWVNSTFGTDLRQDNLLERLPTVTGGMSRYLSSLATNVLGIGATAFGVVFKALGVLLFTFYLSAEGPRFRRTVCSLLPPRHQLQVLRAWEIAVNKTGGYIYSRGLLALISGIAHYAVMAVLGVPYAAVLAVWAGVVSQFIPAIGTYLAGAVPVLIALTVGASTALWVLLFILGYQQLENYLLQPRITARTVDVHPAVAFGLVLAGAAVAGPIGVLLAVPFGATLQAFGSAFVPRYGIEEHPLTEPDPPGGHWWRWLRRN</sequence>
<feature type="transmembrane region" description="Helical" evidence="8">
    <location>
        <begin position="327"/>
        <end position="350"/>
    </location>
</feature>
<dbReference type="AlphaFoldDB" id="A0A7W7IDS7"/>
<gene>
    <name evidence="10" type="ORF">F4557_003675</name>
    <name evidence="9" type="ORF">GCM10009546_54510</name>
</gene>
<feature type="transmembrane region" description="Helical" evidence="8">
    <location>
        <begin position="285"/>
        <end position="306"/>
    </location>
</feature>
<dbReference type="EMBL" id="JACHMV010000001">
    <property type="protein sequence ID" value="MBB4775257.1"/>
    <property type="molecule type" value="Genomic_DNA"/>
</dbReference>
<evidence type="ECO:0000256" key="1">
    <source>
        <dbReference type="ARBA" id="ARBA00004651"/>
    </source>
</evidence>
<keyword evidence="5 8" id="KW-0812">Transmembrane</keyword>
<dbReference type="PANTHER" id="PTHR21716:SF53">
    <property type="entry name" value="PERMEASE PERM-RELATED"/>
    <property type="match status" value="1"/>
</dbReference>
<feature type="transmembrane region" description="Helical" evidence="8">
    <location>
        <begin position="170"/>
        <end position="194"/>
    </location>
</feature>
<reference evidence="10 11" key="3">
    <citation type="submission" date="2020-08" db="EMBL/GenBank/DDBJ databases">
        <title>Sequencing the genomes of 1000 actinobacteria strains.</title>
        <authorList>
            <person name="Klenk H.-P."/>
        </authorList>
    </citation>
    <scope>NUCLEOTIDE SEQUENCE [LARGE SCALE GENOMIC DNA]</scope>
    <source>
        <strain evidence="10 11">DSM 44772</strain>
    </source>
</reference>
<comment type="caution">
    <text evidence="10">The sequence shown here is derived from an EMBL/GenBank/DDBJ whole genome shotgun (WGS) entry which is preliminary data.</text>
</comment>
<proteinExistence type="inferred from homology"/>
<evidence type="ECO:0000256" key="6">
    <source>
        <dbReference type="ARBA" id="ARBA00022989"/>
    </source>
</evidence>
<feature type="transmembrane region" description="Helical" evidence="8">
    <location>
        <begin position="93"/>
        <end position="115"/>
    </location>
</feature>
<accession>A0A7W7IDS7</accession>
<dbReference type="RefSeq" id="WP_184884414.1">
    <property type="nucleotide sequence ID" value="NZ_BAAAHD010000061.1"/>
</dbReference>
<dbReference type="InterPro" id="IPR002549">
    <property type="entry name" value="AI-2E-like"/>
</dbReference>
<feature type="transmembrane region" description="Helical" evidence="8">
    <location>
        <begin position="59"/>
        <end position="81"/>
    </location>
</feature>
<evidence type="ECO:0000256" key="5">
    <source>
        <dbReference type="ARBA" id="ARBA00022692"/>
    </source>
</evidence>
<keyword evidence="4" id="KW-1003">Cell membrane</keyword>
<evidence type="ECO:0000313" key="12">
    <source>
        <dbReference type="Proteomes" id="UP001501427"/>
    </source>
</evidence>
<reference evidence="12" key="2">
    <citation type="journal article" date="2019" name="Int. J. Syst. Evol. Microbiol.">
        <title>The Global Catalogue of Microorganisms (GCM) 10K type strain sequencing project: providing services to taxonomists for standard genome sequencing and annotation.</title>
        <authorList>
            <consortium name="The Broad Institute Genomics Platform"/>
            <consortium name="The Broad Institute Genome Sequencing Center for Infectious Disease"/>
            <person name="Wu L."/>
            <person name="Ma J."/>
        </authorList>
    </citation>
    <scope>NUCLEOTIDE SEQUENCE [LARGE SCALE GENOMIC DNA]</scope>
    <source>
        <strain evidence="12">JCM 10667</strain>
    </source>
</reference>
<feature type="transmembrane region" description="Helical" evidence="8">
    <location>
        <begin position="237"/>
        <end position="265"/>
    </location>
</feature>
<dbReference type="EMBL" id="BAAAHD010000061">
    <property type="protein sequence ID" value="GAA0585281.1"/>
    <property type="molecule type" value="Genomic_DNA"/>
</dbReference>
<evidence type="ECO:0000313" key="11">
    <source>
        <dbReference type="Proteomes" id="UP000549343"/>
    </source>
</evidence>
<evidence type="ECO:0000313" key="9">
    <source>
        <dbReference type="EMBL" id="GAA0585281.1"/>
    </source>
</evidence>
<evidence type="ECO:0000313" key="10">
    <source>
        <dbReference type="EMBL" id="MBB4775257.1"/>
    </source>
</evidence>
<dbReference type="Proteomes" id="UP000549343">
    <property type="component" value="Unassembled WGS sequence"/>
</dbReference>